<evidence type="ECO:0000313" key="2">
    <source>
        <dbReference type="EMBL" id="ABV26258.1"/>
    </source>
</evidence>
<proteinExistence type="predicted"/>
<reference evidence="2" key="1">
    <citation type="journal article" date="2008" name="Microbiology">
        <title>Evidence for the horizontal transfer of an integrase gene from a fusellovirus to a pRN-like plasmid within a single strain of Sulfolobus and the implications for plasmid survival.</title>
        <authorList>
            <person name="Peng X."/>
        </authorList>
    </citation>
    <scope>NUCLEOTIDE SEQUENCE</scope>
    <source>
        <strain evidence="2">ARN3/6</strain>
        <plasmid evidence="2">pXZ1</plasmid>
    </source>
</reference>
<protein>
    <submittedName>
        <fullName evidence="2">Uncharacterized protein</fullName>
    </submittedName>
</protein>
<name>A8TKM0_SACIS</name>
<geneLocation type="plasmid" evidence="2">
    <name>pXZ1</name>
</geneLocation>
<dbReference type="AlphaFoldDB" id="A8TKM0"/>
<keyword evidence="1" id="KW-0812">Transmembrane</keyword>
<evidence type="ECO:0000256" key="1">
    <source>
        <dbReference type="SAM" id="Phobius"/>
    </source>
</evidence>
<sequence>MITKYNTLLDVTRCVYSFIRCYCIRLSFYSMRLLFYPMHRISSIYTLSLLFSIPPLSIIYLTLSQFFCNLDNLRQS</sequence>
<organism evidence="2">
    <name type="scientific">Saccharolobus islandicus</name>
    <name type="common">Sulfolobus islandicus</name>
    <dbReference type="NCBI Taxonomy" id="43080"/>
    <lineage>
        <taxon>Archaea</taxon>
        <taxon>Thermoproteota</taxon>
        <taxon>Thermoprotei</taxon>
        <taxon>Sulfolobales</taxon>
        <taxon>Sulfolobaceae</taxon>
        <taxon>Saccharolobus</taxon>
    </lineage>
</organism>
<keyword evidence="1" id="KW-0472">Membrane</keyword>
<accession>A8TKM0</accession>
<keyword evidence="1" id="KW-1133">Transmembrane helix</keyword>
<keyword evidence="2" id="KW-0614">Plasmid</keyword>
<feature type="transmembrane region" description="Helical" evidence="1">
    <location>
        <begin position="47"/>
        <end position="67"/>
    </location>
</feature>
<dbReference type="EMBL" id="EU030940">
    <property type="protein sequence ID" value="ABV26258.1"/>
    <property type="molecule type" value="Genomic_DNA"/>
</dbReference>